<dbReference type="PANTHER" id="PTHR43201">
    <property type="entry name" value="ACYL-COA SYNTHETASE"/>
    <property type="match status" value="1"/>
</dbReference>
<proteinExistence type="inferred from homology"/>
<reference evidence="5" key="1">
    <citation type="submission" date="2021-04" db="EMBL/GenBank/DDBJ databases">
        <title>Genome sequence of Woronichinia naegeliana from Washington state freshwater lake bloom.</title>
        <authorList>
            <person name="Dreher T.W."/>
        </authorList>
    </citation>
    <scope>NUCLEOTIDE SEQUENCE</scope>
    <source>
        <strain evidence="5">WA131</strain>
    </source>
</reference>
<protein>
    <submittedName>
        <fullName evidence="5">2-succinylbenzoate--CoA ligase</fullName>
    </submittedName>
</protein>
<organism evidence="5">
    <name type="scientific">Woronichinia naegeliana WA131</name>
    <dbReference type="NCBI Taxonomy" id="2824559"/>
    <lineage>
        <taxon>Bacteria</taxon>
        <taxon>Bacillati</taxon>
        <taxon>Cyanobacteriota</taxon>
        <taxon>Cyanophyceae</taxon>
        <taxon>Synechococcales</taxon>
        <taxon>Coelosphaeriaceae</taxon>
        <taxon>Woronichinia</taxon>
    </lineage>
</organism>
<dbReference type="GO" id="GO:0031956">
    <property type="term" value="F:medium-chain fatty acid-CoA ligase activity"/>
    <property type="evidence" value="ECO:0007669"/>
    <property type="project" value="TreeGrafter"/>
</dbReference>
<feature type="domain" description="AMP-dependent synthetase/ligase" evidence="3">
    <location>
        <begin position="109"/>
        <end position="315"/>
    </location>
</feature>
<dbReference type="Gene3D" id="3.40.50.12780">
    <property type="entry name" value="N-terminal domain of ligase-like"/>
    <property type="match status" value="1"/>
</dbReference>
<evidence type="ECO:0000256" key="2">
    <source>
        <dbReference type="ARBA" id="ARBA00022598"/>
    </source>
</evidence>
<dbReference type="PANTHER" id="PTHR43201:SF5">
    <property type="entry name" value="MEDIUM-CHAIN ACYL-COA LIGASE ACSF2, MITOCHONDRIAL"/>
    <property type="match status" value="1"/>
</dbReference>
<dbReference type="InterPro" id="IPR025110">
    <property type="entry name" value="AMP-bd_C"/>
</dbReference>
<dbReference type="SUPFAM" id="SSF56801">
    <property type="entry name" value="Acetyl-CoA synthetase-like"/>
    <property type="match status" value="1"/>
</dbReference>
<evidence type="ECO:0000256" key="1">
    <source>
        <dbReference type="ARBA" id="ARBA00006432"/>
    </source>
</evidence>
<dbReference type="Proteomes" id="UP001065613">
    <property type="component" value="Chromosome"/>
</dbReference>
<evidence type="ECO:0000259" key="3">
    <source>
        <dbReference type="Pfam" id="PF00501"/>
    </source>
</evidence>
<evidence type="ECO:0000313" key="5">
    <source>
        <dbReference type="EMBL" id="UXE58492.1"/>
    </source>
</evidence>
<dbReference type="AlphaFoldDB" id="A0A977KRY8"/>
<dbReference type="KEGG" id="wna:KA717_20760"/>
<name>A0A977KRY8_9CYAN</name>
<feature type="domain" description="AMP-binding enzyme C-terminal" evidence="4">
    <location>
        <begin position="359"/>
        <end position="433"/>
    </location>
</feature>
<dbReference type="Gene3D" id="3.30.300.30">
    <property type="match status" value="1"/>
</dbReference>
<comment type="similarity">
    <text evidence="1">Belongs to the ATP-dependent AMP-binding enzyme family.</text>
</comment>
<dbReference type="InterPro" id="IPR042099">
    <property type="entry name" value="ANL_N_sf"/>
</dbReference>
<keyword evidence="2 5" id="KW-0436">Ligase</keyword>
<dbReference type="GO" id="GO:0006631">
    <property type="term" value="P:fatty acid metabolic process"/>
    <property type="evidence" value="ECO:0007669"/>
    <property type="project" value="TreeGrafter"/>
</dbReference>
<dbReference type="InterPro" id="IPR000873">
    <property type="entry name" value="AMP-dep_synth/lig_dom"/>
</dbReference>
<dbReference type="InterPro" id="IPR045851">
    <property type="entry name" value="AMP-bd_C_sf"/>
</dbReference>
<accession>A0A977KRY8</accession>
<gene>
    <name evidence="5" type="ORF">KA717_20760</name>
</gene>
<dbReference type="Pfam" id="PF00501">
    <property type="entry name" value="AMP-binding"/>
    <property type="match status" value="1"/>
</dbReference>
<dbReference type="EMBL" id="CP073041">
    <property type="protein sequence ID" value="UXE58492.1"/>
    <property type="molecule type" value="Genomic_DNA"/>
</dbReference>
<evidence type="ECO:0000259" key="4">
    <source>
        <dbReference type="Pfam" id="PF13193"/>
    </source>
</evidence>
<dbReference type="Pfam" id="PF13193">
    <property type="entry name" value="AMP-binding_C"/>
    <property type="match status" value="1"/>
</dbReference>
<sequence length="455" mass="51549">MDNLRKELQTWLEQGKFIGQESSTFYEQIIFYENQCSPYLKPQVLLVEEKPEQFLAAFLAILLNQGSVFLGNPHWQQQEWQQVSTLIHPDLIWGQVPQVFSELTKSHSSPWSNSYIFIPTGGTSGQIKFVAHNWRTLTASVQGFQQYFDVKKINSFCVLPLYHVSGLMQFLRSFMTQGNFQFYSYAQLKLTPPPEDYTNFFLSLVPTQLQFLLDHFPQWLAPFKTIFLGGAPAWPTLLEQARQANINLAPTYGMSETAAQIATLKAIDFKQGCSGVGQILPHVKVSIMDEQGLVLDCHQVGKINIQSSSLFLGYYPKLHCPPSFSSGDLGYVNEEGYLWIMGRQNQRIITGGEKVFPAEVEAAILASKQVKDVVVLGLPDRYWGEIVVAVYVPHLTECSGSSLETILKTKLSPYKCPKAWFTRPEIPRSPSGKVNYAQLQKQLEEDRKESQGDRI</sequence>